<dbReference type="GO" id="GO:0032259">
    <property type="term" value="P:methylation"/>
    <property type="evidence" value="ECO:0007669"/>
    <property type="project" value="UniProtKB-KW"/>
</dbReference>
<dbReference type="InterPro" id="IPR008715">
    <property type="entry name" value="SAM-MeTfrase_NodS-like"/>
</dbReference>
<gene>
    <name evidence="1" type="ORF">RD110_03010</name>
</gene>
<evidence type="ECO:0000313" key="1">
    <source>
        <dbReference type="EMBL" id="APW36307.1"/>
    </source>
</evidence>
<dbReference type="Proteomes" id="UP000186609">
    <property type="component" value="Chromosome"/>
</dbReference>
<dbReference type="OrthoDB" id="116799at2"/>
<dbReference type="PANTHER" id="PTHR43464:SF78">
    <property type="entry name" value="SLR1117 PROTEIN"/>
    <property type="match status" value="1"/>
</dbReference>
<dbReference type="GO" id="GO:0009312">
    <property type="term" value="P:oligosaccharide biosynthetic process"/>
    <property type="evidence" value="ECO:0007669"/>
    <property type="project" value="InterPro"/>
</dbReference>
<dbReference type="STRING" id="1842727.RD110_03010"/>
<protein>
    <submittedName>
        <fullName evidence="1">SAM-dependent methyltransferase</fullName>
    </submittedName>
</protein>
<reference evidence="1 2" key="1">
    <citation type="submission" date="2017-01" db="EMBL/GenBank/DDBJ databases">
        <authorList>
            <person name="Mah S.A."/>
            <person name="Swanson W.J."/>
            <person name="Moy G.W."/>
            <person name="Vacquier V.D."/>
        </authorList>
    </citation>
    <scope>NUCLEOTIDE SEQUENCE [LARGE SCALE GENOMIC DNA]</scope>
    <source>
        <strain evidence="1 2">DCY110</strain>
    </source>
</reference>
<proteinExistence type="predicted"/>
<dbReference type="SUPFAM" id="SSF53335">
    <property type="entry name" value="S-adenosyl-L-methionine-dependent methyltransferases"/>
    <property type="match status" value="1"/>
</dbReference>
<sequence>MRTPAPDADYFEGLFAQSDDPWRFKTRWYEERKRALTLACLPARRYGSIFEPGCANGELSAALAPRCDRLLVIDGSDKAVALARQRLADWPQAEARQGWMPDAWPDESFDLIVISELAYYLDANQLAALMLRTRAALKPGGTVVACHWRRLIEGCGFNGDEVHERLHAGLRLQRLCALIEPDFRLDVWCLDERSVAEREGLT</sequence>
<name>A0A1P8JRB3_9BURK</name>
<dbReference type="EMBL" id="CP019236">
    <property type="protein sequence ID" value="APW36307.1"/>
    <property type="molecule type" value="Genomic_DNA"/>
</dbReference>
<evidence type="ECO:0000313" key="2">
    <source>
        <dbReference type="Proteomes" id="UP000186609"/>
    </source>
</evidence>
<keyword evidence="1" id="KW-0808">Transferase</keyword>
<dbReference type="Pfam" id="PF05401">
    <property type="entry name" value="NodS"/>
    <property type="match status" value="1"/>
</dbReference>
<dbReference type="InterPro" id="IPR029063">
    <property type="entry name" value="SAM-dependent_MTases_sf"/>
</dbReference>
<organism evidence="1 2">
    <name type="scientific">Rhodoferax koreensis</name>
    <dbReference type="NCBI Taxonomy" id="1842727"/>
    <lineage>
        <taxon>Bacteria</taxon>
        <taxon>Pseudomonadati</taxon>
        <taxon>Pseudomonadota</taxon>
        <taxon>Betaproteobacteria</taxon>
        <taxon>Burkholderiales</taxon>
        <taxon>Comamonadaceae</taxon>
        <taxon>Rhodoferax</taxon>
    </lineage>
</organism>
<dbReference type="KEGG" id="rhy:RD110_03010"/>
<dbReference type="AlphaFoldDB" id="A0A1P8JRB3"/>
<dbReference type="CDD" id="cd02440">
    <property type="entry name" value="AdoMet_MTases"/>
    <property type="match status" value="1"/>
</dbReference>
<dbReference type="GO" id="GO:0008757">
    <property type="term" value="F:S-adenosylmethionine-dependent methyltransferase activity"/>
    <property type="evidence" value="ECO:0007669"/>
    <property type="project" value="InterPro"/>
</dbReference>
<keyword evidence="2" id="KW-1185">Reference proteome</keyword>
<dbReference type="PANTHER" id="PTHR43464">
    <property type="entry name" value="METHYLTRANSFERASE"/>
    <property type="match status" value="1"/>
</dbReference>
<accession>A0A1P8JRB3</accession>
<keyword evidence="1" id="KW-0489">Methyltransferase</keyword>
<dbReference type="RefSeq" id="WP_076196579.1">
    <property type="nucleotide sequence ID" value="NZ_CP019236.1"/>
</dbReference>
<dbReference type="Gene3D" id="3.40.50.150">
    <property type="entry name" value="Vaccinia Virus protein VP39"/>
    <property type="match status" value="1"/>
</dbReference>